<evidence type="ECO:0000256" key="2">
    <source>
        <dbReference type="ARBA" id="ARBA00022679"/>
    </source>
</evidence>
<evidence type="ECO:0000256" key="5">
    <source>
        <dbReference type="ARBA" id="ARBA00022840"/>
    </source>
</evidence>
<reference evidence="10" key="2">
    <citation type="submission" date="2021-04" db="EMBL/GenBank/DDBJ databases">
        <authorList>
            <person name="Liu J."/>
        </authorList>
    </citation>
    <scope>NUCLEOTIDE SEQUENCE</scope>
    <source>
        <strain evidence="10">BAD-6</strain>
    </source>
</reference>
<dbReference type="AlphaFoldDB" id="A0A8J7W517"/>
<feature type="domain" description="Cytidylate kinase" evidence="9">
    <location>
        <begin position="7"/>
        <end position="216"/>
    </location>
</feature>
<dbReference type="EMBL" id="JAGSND010000013">
    <property type="protein sequence ID" value="MBR0599488.1"/>
    <property type="molecule type" value="Genomic_DNA"/>
</dbReference>
<evidence type="ECO:0000256" key="7">
    <source>
        <dbReference type="ARBA" id="ARBA00048478"/>
    </source>
</evidence>
<dbReference type="EC" id="2.7.4.25" evidence="8"/>
<dbReference type="GO" id="GO:0015949">
    <property type="term" value="P:nucleobase-containing small molecule interconversion"/>
    <property type="evidence" value="ECO:0007669"/>
    <property type="project" value="TreeGrafter"/>
</dbReference>
<comment type="subcellular location">
    <subcellularLocation>
        <location evidence="8">Cytoplasm</location>
    </subcellularLocation>
</comment>
<dbReference type="Proteomes" id="UP000675664">
    <property type="component" value="Unassembled WGS sequence"/>
</dbReference>
<dbReference type="Gene3D" id="3.40.50.300">
    <property type="entry name" value="P-loop containing nucleotide triphosphate hydrolases"/>
    <property type="match status" value="1"/>
</dbReference>
<dbReference type="InterPro" id="IPR011994">
    <property type="entry name" value="Cytidylate_kinase_dom"/>
</dbReference>
<comment type="similarity">
    <text evidence="1 8">Belongs to the cytidylate kinase family. Type 1 subfamily.</text>
</comment>
<accession>A0A8J7W517</accession>
<dbReference type="InterPro" id="IPR003136">
    <property type="entry name" value="Cytidylate_kin"/>
</dbReference>
<evidence type="ECO:0000313" key="10">
    <source>
        <dbReference type="EMBL" id="MBR0599488.1"/>
    </source>
</evidence>
<sequence>MDKKIRVAIDGPSGAGKSTIAKLVAKKLGIDYIDTGAMYRAIGYKMLQNQIPLHDEEKLLKMLKETDIDFSNGNIVLDDEIINEKIRTPEISDMASKASALPPVREKLVALQKKMGQSKSVVMDGRDIGTNVLTDAEYKFFMTASSAERAKRRWKELSDKGETVSLEQVEADIIQRDLNDSTRKLNPLCMAEDAMEVNTTGMTIEEVAQKILEVMKWQS</sequence>
<organism evidence="10 11">
    <name type="scientific">Sinanaerobacter chloroacetimidivorans</name>
    <dbReference type="NCBI Taxonomy" id="2818044"/>
    <lineage>
        <taxon>Bacteria</taxon>
        <taxon>Bacillati</taxon>
        <taxon>Bacillota</taxon>
        <taxon>Clostridia</taxon>
        <taxon>Peptostreptococcales</taxon>
        <taxon>Anaerovoracaceae</taxon>
        <taxon>Sinanaerobacter</taxon>
    </lineage>
</organism>
<dbReference type="GO" id="GO:0005524">
    <property type="term" value="F:ATP binding"/>
    <property type="evidence" value="ECO:0007669"/>
    <property type="project" value="UniProtKB-UniRule"/>
</dbReference>
<keyword evidence="4 8" id="KW-0418">Kinase</keyword>
<gene>
    <name evidence="8" type="primary">cmk</name>
    <name evidence="10" type="ORF">KCX82_16495</name>
</gene>
<name>A0A8J7W517_9FIRM</name>
<evidence type="ECO:0000256" key="3">
    <source>
        <dbReference type="ARBA" id="ARBA00022741"/>
    </source>
</evidence>
<keyword evidence="5 8" id="KW-0067">ATP-binding</keyword>
<dbReference type="HAMAP" id="MF_00238">
    <property type="entry name" value="Cytidyl_kinase_type1"/>
    <property type="match status" value="1"/>
</dbReference>
<dbReference type="GO" id="GO:0005829">
    <property type="term" value="C:cytosol"/>
    <property type="evidence" value="ECO:0007669"/>
    <property type="project" value="TreeGrafter"/>
</dbReference>
<dbReference type="GO" id="GO:0036431">
    <property type="term" value="F:dCMP kinase activity"/>
    <property type="evidence" value="ECO:0007669"/>
    <property type="project" value="InterPro"/>
</dbReference>
<dbReference type="PANTHER" id="PTHR21299:SF2">
    <property type="entry name" value="CYTIDYLATE KINASE"/>
    <property type="match status" value="1"/>
</dbReference>
<dbReference type="Pfam" id="PF02224">
    <property type="entry name" value="Cytidylate_kin"/>
    <property type="match status" value="1"/>
</dbReference>
<protein>
    <recommendedName>
        <fullName evidence="8">Cytidylate kinase</fullName>
        <shortName evidence="8">CK</shortName>
        <ecNumber evidence="8">2.7.4.25</ecNumber>
    </recommendedName>
    <alternativeName>
        <fullName evidence="8">Cytidine monophosphate kinase</fullName>
        <shortName evidence="8">CMP kinase</shortName>
    </alternativeName>
</protein>
<feature type="binding site" evidence="8">
    <location>
        <begin position="11"/>
        <end position="19"/>
    </location>
    <ligand>
        <name>ATP</name>
        <dbReference type="ChEBI" id="CHEBI:30616"/>
    </ligand>
</feature>
<comment type="catalytic activity">
    <reaction evidence="6 8">
        <text>dCMP + ATP = dCDP + ADP</text>
        <dbReference type="Rhea" id="RHEA:25094"/>
        <dbReference type="ChEBI" id="CHEBI:30616"/>
        <dbReference type="ChEBI" id="CHEBI:57566"/>
        <dbReference type="ChEBI" id="CHEBI:58593"/>
        <dbReference type="ChEBI" id="CHEBI:456216"/>
        <dbReference type="EC" id="2.7.4.25"/>
    </reaction>
</comment>
<dbReference type="GO" id="GO:0006220">
    <property type="term" value="P:pyrimidine nucleotide metabolic process"/>
    <property type="evidence" value="ECO:0007669"/>
    <property type="project" value="UniProtKB-UniRule"/>
</dbReference>
<proteinExistence type="inferred from homology"/>
<keyword evidence="2 8" id="KW-0808">Transferase</keyword>
<evidence type="ECO:0000256" key="8">
    <source>
        <dbReference type="HAMAP-Rule" id="MF_00238"/>
    </source>
</evidence>
<comment type="catalytic activity">
    <reaction evidence="7 8">
        <text>CMP + ATP = CDP + ADP</text>
        <dbReference type="Rhea" id="RHEA:11600"/>
        <dbReference type="ChEBI" id="CHEBI:30616"/>
        <dbReference type="ChEBI" id="CHEBI:58069"/>
        <dbReference type="ChEBI" id="CHEBI:60377"/>
        <dbReference type="ChEBI" id="CHEBI:456216"/>
        <dbReference type="EC" id="2.7.4.25"/>
    </reaction>
</comment>
<dbReference type="SUPFAM" id="SSF52540">
    <property type="entry name" value="P-loop containing nucleoside triphosphate hydrolases"/>
    <property type="match status" value="1"/>
</dbReference>
<comment type="caution">
    <text evidence="10">The sequence shown here is derived from an EMBL/GenBank/DDBJ whole genome shotgun (WGS) entry which is preliminary data.</text>
</comment>
<keyword evidence="11" id="KW-1185">Reference proteome</keyword>
<reference evidence="10" key="1">
    <citation type="submission" date="2021-04" db="EMBL/GenBank/DDBJ databases">
        <title>Sinoanaerobacter chloroacetimidivorans sp. nov., an obligate anaerobic bacterium isolated from anaerobic sludge.</title>
        <authorList>
            <person name="Bao Y."/>
        </authorList>
    </citation>
    <scope>NUCLEOTIDE SEQUENCE</scope>
    <source>
        <strain evidence="10">BAD-6</strain>
    </source>
</reference>
<evidence type="ECO:0000313" key="11">
    <source>
        <dbReference type="Proteomes" id="UP000675664"/>
    </source>
</evidence>
<dbReference type="NCBIfam" id="TIGR00017">
    <property type="entry name" value="cmk"/>
    <property type="match status" value="1"/>
</dbReference>
<dbReference type="PANTHER" id="PTHR21299">
    <property type="entry name" value="CYTIDYLATE KINASE/PANTOATE-BETA-ALANINE LIGASE"/>
    <property type="match status" value="1"/>
</dbReference>
<evidence type="ECO:0000259" key="9">
    <source>
        <dbReference type="Pfam" id="PF02224"/>
    </source>
</evidence>
<evidence type="ECO:0000256" key="1">
    <source>
        <dbReference type="ARBA" id="ARBA00009427"/>
    </source>
</evidence>
<evidence type="ECO:0000256" key="6">
    <source>
        <dbReference type="ARBA" id="ARBA00047615"/>
    </source>
</evidence>
<keyword evidence="8" id="KW-0963">Cytoplasm</keyword>
<dbReference type="RefSeq" id="WP_227019617.1">
    <property type="nucleotide sequence ID" value="NZ_JAGSND010000013.1"/>
</dbReference>
<keyword evidence="3 8" id="KW-0547">Nucleotide-binding</keyword>
<evidence type="ECO:0000256" key="4">
    <source>
        <dbReference type="ARBA" id="ARBA00022777"/>
    </source>
</evidence>
<dbReference type="CDD" id="cd02020">
    <property type="entry name" value="CMPK"/>
    <property type="match status" value="1"/>
</dbReference>
<dbReference type="InterPro" id="IPR027417">
    <property type="entry name" value="P-loop_NTPase"/>
</dbReference>